<dbReference type="PIRSF" id="PIRSF010372">
    <property type="entry name" value="PaiB"/>
    <property type="match status" value="1"/>
</dbReference>
<dbReference type="PANTHER" id="PTHR35802:SF1">
    <property type="entry name" value="PROTEASE SYNTHASE AND SPORULATION PROTEIN PAI 2"/>
    <property type="match status" value="1"/>
</dbReference>
<sequence length="203" mass="23051">MYIPASFGWKDQDAILDFIRHNNFAVLVTNGADGRPRATHLPFSIELSENKMKLTAHLAKANPQWKEFEGQEVLVIFSGPHAYISPSNYEKQQNVPTWNYIAVHVYGAIDIVTDEARGFEILETMMRESEPAFLKQWATLSEAYKNDLYSGIVPFEVTITNLQAVHKLSQNKTEREQQNIIDDLSVQEDTAAQEIAAAMKKIH</sequence>
<proteinExistence type="predicted"/>
<name>A0A2W2AAI8_9BACT</name>
<gene>
    <name evidence="1" type="ORF">DN068_13715</name>
</gene>
<dbReference type="Gene3D" id="2.30.110.10">
    <property type="entry name" value="Electron Transport, Fmn-binding Protein, Chain A"/>
    <property type="match status" value="1"/>
</dbReference>
<organism evidence="1 2">
    <name type="scientific">Taibaiella soli</name>
    <dbReference type="NCBI Taxonomy" id="1649169"/>
    <lineage>
        <taxon>Bacteria</taxon>
        <taxon>Pseudomonadati</taxon>
        <taxon>Bacteroidota</taxon>
        <taxon>Chitinophagia</taxon>
        <taxon>Chitinophagales</taxon>
        <taxon>Chitinophagaceae</taxon>
        <taxon>Taibaiella</taxon>
    </lineage>
</organism>
<reference evidence="1 2" key="1">
    <citation type="submission" date="2018-06" db="EMBL/GenBank/DDBJ databases">
        <title>Mucibacter soli gen. nov., sp. nov., a new member of the family Chitinophagaceae producing mucin.</title>
        <authorList>
            <person name="Kim M.-K."/>
            <person name="Park S."/>
            <person name="Kim T.-S."/>
            <person name="Joung Y."/>
            <person name="Han J.-H."/>
            <person name="Kim S.B."/>
        </authorList>
    </citation>
    <scope>NUCLEOTIDE SEQUENCE [LARGE SCALE GENOMIC DNA]</scope>
    <source>
        <strain evidence="1 2">R1-15</strain>
    </source>
</reference>
<keyword evidence="2" id="KW-1185">Reference proteome</keyword>
<dbReference type="OrthoDB" id="9794948at2"/>
<evidence type="ECO:0000313" key="2">
    <source>
        <dbReference type="Proteomes" id="UP000248745"/>
    </source>
</evidence>
<dbReference type="PANTHER" id="PTHR35802">
    <property type="entry name" value="PROTEASE SYNTHASE AND SPORULATION PROTEIN PAI 2"/>
    <property type="match status" value="1"/>
</dbReference>
<dbReference type="Proteomes" id="UP000248745">
    <property type="component" value="Unassembled WGS sequence"/>
</dbReference>
<dbReference type="InterPro" id="IPR012349">
    <property type="entry name" value="Split_barrel_FMN-bd"/>
</dbReference>
<accession>A0A2W2AAI8</accession>
<dbReference type="SUPFAM" id="SSF50475">
    <property type="entry name" value="FMN-binding split barrel"/>
    <property type="match status" value="1"/>
</dbReference>
<dbReference type="InterPro" id="IPR007396">
    <property type="entry name" value="TR_PAI2-type"/>
</dbReference>
<evidence type="ECO:0000313" key="1">
    <source>
        <dbReference type="EMBL" id="PZF72405.1"/>
    </source>
</evidence>
<dbReference type="EMBL" id="QKTW01000018">
    <property type="protein sequence ID" value="PZF72405.1"/>
    <property type="molecule type" value="Genomic_DNA"/>
</dbReference>
<dbReference type="RefSeq" id="WP_110999500.1">
    <property type="nucleotide sequence ID" value="NZ_QKTW01000018.1"/>
</dbReference>
<protein>
    <submittedName>
        <fullName evidence="1">FMN-binding negative transcriptional regulator</fullName>
    </submittedName>
</protein>
<comment type="caution">
    <text evidence="1">The sequence shown here is derived from an EMBL/GenBank/DDBJ whole genome shotgun (WGS) entry which is preliminary data.</text>
</comment>
<dbReference type="Pfam" id="PF04299">
    <property type="entry name" value="FMN_bind_2"/>
    <property type="match status" value="1"/>
</dbReference>
<dbReference type="AlphaFoldDB" id="A0A2W2AAI8"/>